<comment type="caution">
    <text evidence="2">The sequence shown here is derived from an EMBL/GenBank/DDBJ whole genome shotgun (WGS) entry which is preliminary data.</text>
</comment>
<sequence length="130" mass="13197">MLHADAAADATTDVILVRPETSPADVHGMGVSVGILTSTGGLVSHAAVVARGWDLPAVVGAGELVVGAEDVRDAAGEVLFTAGDVITIDGTTGEVWRGTVTDTAVDLADEEILARDLPELAVLVEVIGDR</sequence>
<name>A0ABP8S1U1_9PSEU</name>
<dbReference type="EMBL" id="BAABGT010000112">
    <property type="protein sequence ID" value="GAA4558454.1"/>
    <property type="molecule type" value="Genomic_DNA"/>
</dbReference>
<keyword evidence="3" id="KW-1185">Reference proteome</keyword>
<dbReference type="PANTHER" id="PTHR22931:SF9">
    <property type="entry name" value="PYRUVATE, PHOSPHATE DIKINASE 1, CHLOROPLASTIC"/>
    <property type="match status" value="1"/>
</dbReference>
<dbReference type="Proteomes" id="UP001501598">
    <property type="component" value="Unassembled WGS sequence"/>
</dbReference>
<protein>
    <recommendedName>
        <fullName evidence="1">PEP-utilising enzyme mobile domain-containing protein</fullName>
    </recommendedName>
</protein>
<evidence type="ECO:0000313" key="2">
    <source>
        <dbReference type="EMBL" id="GAA4558454.1"/>
    </source>
</evidence>
<dbReference type="InterPro" id="IPR008279">
    <property type="entry name" value="PEP-util_enz_mobile_dom"/>
</dbReference>
<evidence type="ECO:0000313" key="3">
    <source>
        <dbReference type="Proteomes" id="UP001501598"/>
    </source>
</evidence>
<feature type="domain" description="PEP-utilising enzyme mobile" evidence="1">
    <location>
        <begin position="13"/>
        <end position="93"/>
    </location>
</feature>
<dbReference type="PANTHER" id="PTHR22931">
    <property type="entry name" value="PHOSPHOENOLPYRUVATE DIKINASE-RELATED"/>
    <property type="match status" value="1"/>
</dbReference>
<dbReference type="Gene3D" id="3.50.30.10">
    <property type="entry name" value="Phosphohistidine domain"/>
    <property type="match status" value="1"/>
</dbReference>
<evidence type="ECO:0000259" key="1">
    <source>
        <dbReference type="Pfam" id="PF00391"/>
    </source>
</evidence>
<dbReference type="SUPFAM" id="SSF52009">
    <property type="entry name" value="Phosphohistidine domain"/>
    <property type="match status" value="1"/>
</dbReference>
<dbReference type="Pfam" id="PF00391">
    <property type="entry name" value="PEP-utilizers"/>
    <property type="match status" value="1"/>
</dbReference>
<dbReference type="InterPro" id="IPR010121">
    <property type="entry name" value="Pyruvate_phosphate_dikinase"/>
</dbReference>
<organism evidence="2 3">
    <name type="scientific">Pseudonocardia xishanensis</name>
    <dbReference type="NCBI Taxonomy" id="630995"/>
    <lineage>
        <taxon>Bacteria</taxon>
        <taxon>Bacillati</taxon>
        <taxon>Actinomycetota</taxon>
        <taxon>Actinomycetes</taxon>
        <taxon>Pseudonocardiales</taxon>
        <taxon>Pseudonocardiaceae</taxon>
        <taxon>Pseudonocardia</taxon>
    </lineage>
</organism>
<accession>A0ABP8S1U1</accession>
<dbReference type="InterPro" id="IPR036637">
    <property type="entry name" value="Phosphohistidine_dom_sf"/>
</dbReference>
<gene>
    <name evidence="2" type="ORF">GCM10023175_64660</name>
</gene>
<reference evidence="3" key="1">
    <citation type="journal article" date="2019" name="Int. J. Syst. Evol. Microbiol.">
        <title>The Global Catalogue of Microorganisms (GCM) 10K type strain sequencing project: providing services to taxonomists for standard genome sequencing and annotation.</title>
        <authorList>
            <consortium name="The Broad Institute Genomics Platform"/>
            <consortium name="The Broad Institute Genome Sequencing Center for Infectious Disease"/>
            <person name="Wu L."/>
            <person name="Ma J."/>
        </authorList>
    </citation>
    <scope>NUCLEOTIDE SEQUENCE [LARGE SCALE GENOMIC DNA]</scope>
    <source>
        <strain evidence="3">JCM 17906</strain>
    </source>
</reference>
<proteinExistence type="predicted"/>